<keyword evidence="6" id="KW-0206">Cytoskeleton</keyword>
<dbReference type="GO" id="GO:0030042">
    <property type="term" value="P:actin filament depolymerization"/>
    <property type="evidence" value="ECO:0007669"/>
    <property type="project" value="TreeGrafter"/>
</dbReference>
<reference evidence="9" key="1">
    <citation type="journal article" date="2020" name="Stud. Mycol.">
        <title>101 Dothideomycetes genomes: a test case for predicting lifestyles and emergence of pathogens.</title>
        <authorList>
            <person name="Haridas S."/>
            <person name="Albert R."/>
            <person name="Binder M."/>
            <person name="Bloem J."/>
            <person name="Labutti K."/>
            <person name="Salamov A."/>
            <person name="Andreopoulos B."/>
            <person name="Baker S."/>
            <person name="Barry K."/>
            <person name="Bills G."/>
            <person name="Bluhm B."/>
            <person name="Cannon C."/>
            <person name="Castanera R."/>
            <person name="Culley D."/>
            <person name="Daum C."/>
            <person name="Ezra D."/>
            <person name="Gonzalez J."/>
            <person name="Henrissat B."/>
            <person name="Kuo A."/>
            <person name="Liang C."/>
            <person name="Lipzen A."/>
            <person name="Lutzoni F."/>
            <person name="Magnuson J."/>
            <person name="Mondo S."/>
            <person name="Nolan M."/>
            <person name="Ohm R."/>
            <person name="Pangilinan J."/>
            <person name="Park H.-J."/>
            <person name="Ramirez L."/>
            <person name="Alfaro M."/>
            <person name="Sun H."/>
            <person name="Tritt A."/>
            <person name="Yoshinaga Y."/>
            <person name="Zwiers L.-H."/>
            <person name="Turgeon B."/>
            <person name="Goodwin S."/>
            <person name="Spatafora J."/>
            <person name="Crous P."/>
            <person name="Grigoriev I."/>
        </authorList>
    </citation>
    <scope>NUCLEOTIDE SEQUENCE</scope>
    <source>
        <strain evidence="9">CBS 123094</strain>
    </source>
</reference>
<evidence type="ECO:0000256" key="3">
    <source>
        <dbReference type="ARBA" id="ARBA00022490"/>
    </source>
</evidence>
<evidence type="ECO:0000259" key="8">
    <source>
        <dbReference type="Pfam" id="PF00241"/>
    </source>
</evidence>
<dbReference type="GO" id="GO:0005737">
    <property type="term" value="C:cytoplasm"/>
    <property type="evidence" value="ECO:0007669"/>
    <property type="project" value="TreeGrafter"/>
</dbReference>
<keyword evidence="10" id="KW-1185">Reference proteome</keyword>
<evidence type="ECO:0000256" key="6">
    <source>
        <dbReference type="ARBA" id="ARBA00023212"/>
    </source>
</evidence>
<dbReference type="Proteomes" id="UP000799779">
    <property type="component" value="Unassembled WGS sequence"/>
</dbReference>
<evidence type="ECO:0000313" key="10">
    <source>
        <dbReference type="Proteomes" id="UP000799779"/>
    </source>
</evidence>
<comment type="subunit">
    <text evidence="7">Interacts with G-actin; ADP-actin form.</text>
</comment>
<dbReference type="GO" id="GO:0005884">
    <property type="term" value="C:actin filament"/>
    <property type="evidence" value="ECO:0007669"/>
    <property type="project" value="TreeGrafter"/>
</dbReference>
<evidence type="ECO:0000256" key="5">
    <source>
        <dbReference type="ARBA" id="ARBA00023203"/>
    </source>
</evidence>
<keyword evidence="4" id="KW-0677">Repeat</keyword>
<evidence type="ECO:0000256" key="1">
    <source>
        <dbReference type="ARBA" id="ARBA00004245"/>
    </source>
</evidence>
<organism evidence="9 10">
    <name type="scientific">Amniculicola lignicola CBS 123094</name>
    <dbReference type="NCBI Taxonomy" id="1392246"/>
    <lineage>
        <taxon>Eukaryota</taxon>
        <taxon>Fungi</taxon>
        <taxon>Dikarya</taxon>
        <taxon>Ascomycota</taxon>
        <taxon>Pezizomycotina</taxon>
        <taxon>Dothideomycetes</taxon>
        <taxon>Pleosporomycetidae</taxon>
        <taxon>Pleosporales</taxon>
        <taxon>Amniculicolaceae</taxon>
        <taxon>Amniculicola</taxon>
    </lineage>
</organism>
<accession>A0A6A5WRC3</accession>
<feature type="domain" description="ADF-H" evidence="8">
    <location>
        <begin position="170"/>
        <end position="291"/>
    </location>
</feature>
<evidence type="ECO:0000256" key="2">
    <source>
        <dbReference type="ARBA" id="ARBA00009557"/>
    </source>
</evidence>
<comment type="subcellular location">
    <subcellularLocation>
        <location evidence="1">Cytoplasm</location>
        <location evidence="1">Cytoskeleton</location>
    </subcellularLocation>
</comment>
<dbReference type="Pfam" id="PF00241">
    <property type="entry name" value="Cofilin_ADF"/>
    <property type="match status" value="1"/>
</dbReference>
<dbReference type="AlphaFoldDB" id="A0A6A5WRC3"/>
<protein>
    <recommendedName>
        <fullName evidence="8">ADF-H domain-containing protein</fullName>
    </recommendedName>
</protein>
<dbReference type="InterPro" id="IPR029006">
    <property type="entry name" value="ADF-H/Gelsolin-like_dom_sf"/>
</dbReference>
<evidence type="ECO:0000256" key="7">
    <source>
        <dbReference type="ARBA" id="ARBA00038532"/>
    </source>
</evidence>
<name>A0A6A5WRC3_9PLEO</name>
<dbReference type="PANTHER" id="PTHR13759:SF1">
    <property type="entry name" value="TWINFILIN"/>
    <property type="match status" value="1"/>
</dbReference>
<dbReference type="GO" id="GO:0051016">
    <property type="term" value="P:barbed-end actin filament capping"/>
    <property type="evidence" value="ECO:0007669"/>
    <property type="project" value="TreeGrafter"/>
</dbReference>
<keyword evidence="3" id="KW-0963">Cytoplasm</keyword>
<dbReference type="PANTHER" id="PTHR13759">
    <property type="entry name" value="TWINFILIN"/>
    <property type="match status" value="1"/>
</dbReference>
<sequence length="320" mass="36066">MLEVPSSAKEAFLAFTSDPSLLALPFKLSRNTLERQLAIPHPGKFQQSFLSSVVHLDHVLDLKSPLYLVLRRDDSHILITYVPYMADTVVRKEYLDARSAVLEALGESRFSFSLICKEPTEITDQRSWEERDSVAQKLCVADEADKHSEKDKGYHKNKCRLCDRRMKNNITDEAAEALGRLKDPGDCVQISVDVLTDTLELNFQATSLPPMLVQSKLPTDCPSFTFYIHSQNSATYFIFCSPDSATVKERMKHTMAIAGLVNIIAKEAGINVDQKIEIHEREDLEFEQGDDRIGRFRSVFSLTGSTRVGTESTWEGMPVS</sequence>
<gene>
    <name evidence="9" type="ORF">P154DRAFT_464080</name>
</gene>
<evidence type="ECO:0000256" key="4">
    <source>
        <dbReference type="ARBA" id="ARBA00022737"/>
    </source>
</evidence>
<proteinExistence type="inferred from homology"/>
<comment type="similarity">
    <text evidence="2">Belongs to the actin-binding proteins ADF family. Twinfilin subfamily.</text>
</comment>
<dbReference type="GO" id="GO:0003785">
    <property type="term" value="F:actin monomer binding"/>
    <property type="evidence" value="ECO:0007669"/>
    <property type="project" value="TreeGrafter"/>
</dbReference>
<keyword evidence="5" id="KW-0009">Actin-binding</keyword>
<evidence type="ECO:0000313" key="9">
    <source>
        <dbReference type="EMBL" id="KAF2001635.1"/>
    </source>
</evidence>
<dbReference type="InterPro" id="IPR002108">
    <property type="entry name" value="ADF-H"/>
</dbReference>
<dbReference type="SUPFAM" id="SSF55753">
    <property type="entry name" value="Actin depolymerizing proteins"/>
    <property type="match status" value="1"/>
</dbReference>
<dbReference type="InterPro" id="IPR028458">
    <property type="entry name" value="Twinfilin"/>
</dbReference>
<dbReference type="GO" id="GO:0051015">
    <property type="term" value="F:actin filament binding"/>
    <property type="evidence" value="ECO:0007669"/>
    <property type="project" value="TreeGrafter"/>
</dbReference>
<dbReference type="OrthoDB" id="10006997at2759"/>
<dbReference type="EMBL" id="ML977582">
    <property type="protein sequence ID" value="KAF2001635.1"/>
    <property type="molecule type" value="Genomic_DNA"/>
</dbReference>
<dbReference type="Gene3D" id="3.40.20.10">
    <property type="entry name" value="Severin"/>
    <property type="match status" value="1"/>
</dbReference>